<evidence type="ECO:0000256" key="2">
    <source>
        <dbReference type="ARBA" id="ARBA00023125"/>
    </source>
</evidence>
<dbReference type="Pfam" id="PF12625">
    <property type="entry name" value="Arabinose_bd"/>
    <property type="match status" value="1"/>
</dbReference>
<dbReference type="OrthoDB" id="9804543at2"/>
<dbReference type="AlphaFoldDB" id="A0A1G9Q322"/>
<dbReference type="PROSITE" id="PS00041">
    <property type="entry name" value="HTH_ARAC_FAMILY_1"/>
    <property type="match status" value="1"/>
</dbReference>
<dbReference type="EMBL" id="FNEK01000155">
    <property type="protein sequence ID" value="SDM04887.1"/>
    <property type="molecule type" value="Genomic_DNA"/>
</dbReference>
<dbReference type="Pfam" id="PF12833">
    <property type="entry name" value="HTH_18"/>
    <property type="match status" value="1"/>
</dbReference>
<dbReference type="GO" id="GO:0003700">
    <property type="term" value="F:DNA-binding transcription factor activity"/>
    <property type="evidence" value="ECO:0007669"/>
    <property type="project" value="InterPro"/>
</dbReference>
<protein>
    <submittedName>
        <fullName evidence="5">AraC-type DNA-binding protein</fullName>
    </submittedName>
</protein>
<dbReference type="STRING" id="571298.SAMN04488026_11553"/>
<reference evidence="5 6" key="1">
    <citation type="submission" date="2016-10" db="EMBL/GenBank/DDBJ databases">
        <authorList>
            <person name="de Groot N.N."/>
        </authorList>
    </citation>
    <scope>NUCLEOTIDE SEQUENCE [LARGE SCALE GENOMIC DNA]</scope>
    <source>
        <strain evidence="5 6">DSM 25294</strain>
    </source>
</reference>
<gene>
    <name evidence="5" type="ORF">SAMN04488026_11553</name>
</gene>
<dbReference type="PANTHER" id="PTHR47894">
    <property type="entry name" value="HTH-TYPE TRANSCRIPTIONAL REGULATOR GADX"/>
    <property type="match status" value="1"/>
</dbReference>
<accession>A0A1G9Q322</accession>
<dbReference type="InterPro" id="IPR020449">
    <property type="entry name" value="Tscrpt_reg_AraC-type_HTH"/>
</dbReference>
<sequence>MTTLRSMTVAEALGSVPDLIASKLGDRVLEKSLSAAGLPEDISFRVGHYIPEVVLNRLLDAAARSAGDDLFGLTFTDHLSIKEYGAWGDYVLEAPNLWAALKRAKSIMYLHANNDRLELRVGATTSYFEYTFGEKELPGYRHVALAALGPMLSVPRHFKGPNWRPVSVGLDFGAGRSKTRLETGLGTRVRCGEACISLEMKNKDLYAPNPEAFTRRTTRGDVVRACGGGPPRGLVPFVEQLIIQGLGNDKTSLDDIACLLATSKRSFQRQLDQEGTNFRAICNIAKMRRAAELLVDTRDTVTEIAMLLNYSTPSHFARAFRQVYGISPFEFRSVHVANAN</sequence>
<dbReference type="InterPro" id="IPR018060">
    <property type="entry name" value="HTH_AraC"/>
</dbReference>
<proteinExistence type="predicted"/>
<evidence type="ECO:0000256" key="3">
    <source>
        <dbReference type="ARBA" id="ARBA00023163"/>
    </source>
</evidence>
<keyword evidence="2 5" id="KW-0238">DNA-binding</keyword>
<organism evidence="5 6">
    <name type="scientific">Aliiruegeria lutimaris</name>
    <dbReference type="NCBI Taxonomy" id="571298"/>
    <lineage>
        <taxon>Bacteria</taxon>
        <taxon>Pseudomonadati</taxon>
        <taxon>Pseudomonadota</taxon>
        <taxon>Alphaproteobacteria</taxon>
        <taxon>Rhodobacterales</taxon>
        <taxon>Roseobacteraceae</taxon>
        <taxon>Aliiruegeria</taxon>
    </lineage>
</organism>
<dbReference type="Gene3D" id="1.10.10.60">
    <property type="entry name" value="Homeodomain-like"/>
    <property type="match status" value="1"/>
</dbReference>
<dbReference type="GO" id="GO:0000976">
    <property type="term" value="F:transcription cis-regulatory region binding"/>
    <property type="evidence" value="ECO:0007669"/>
    <property type="project" value="TreeGrafter"/>
</dbReference>
<evidence type="ECO:0000313" key="5">
    <source>
        <dbReference type="EMBL" id="SDM04887.1"/>
    </source>
</evidence>
<dbReference type="Proteomes" id="UP000199382">
    <property type="component" value="Unassembled WGS sequence"/>
</dbReference>
<dbReference type="RefSeq" id="WP_093165103.1">
    <property type="nucleotide sequence ID" value="NZ_FNEK01000155.1"/>
</dbReference>
<keyword evidence="1" id="KW-0805">Transcription regulation</keyword>
<feature type="domain" description="HTH araC/xylS-type" evidence="4">
    <location>
        <begin position="232"/>
        <end position="334"/>
    </location>
</feature>
<keyword evidence="3" id="KW-0804">Transcription</keyword>
<evidence type="ECO:0000256" key="1">
    <source>
        <dbReference type="ARBA" id="ARBA00023015"/>
    </source>
</evidence>
<dbReference type="SMART" id="SM00342">
    <property type="entry name" value="HTH_ARAC"/>
    <property type="match status" value="1"/>
</dbReference>
<dbReference type="InterPro" id="IPR032687">
    <property type="entry name" value="AraC-type_N"/>
</dbReference>
<keyword evidence="6" id="KW-1185">Reference proteome</keyword>
<dbReference type="PRINTS" id="PR00032">
    <property type="entry name" value="HTHARAC"/>
</dbReference>
<dbReference type="PROSITE" id="PS01124">
    <property type="entry name" value="HTH_ARAC_FAMILY_2"/>
    <property type="match status" value="1"/>
</dbReference>
<dbReference type="PANTHER" id="PTHR47894:SF4">
    <property type="entry name" value="HTH-TYPE TRANSCRIPTIONAL REGULATOR GADX"/>
    <property type="match status" value="1"/>
</dbReference>
<dbReference type="InterPro" id="IPR018062">
    <property type="entry name" value="HTH_AraC-typ_CS"/>
</dbReference>
<evidence type="ECO:0000259" key="4">
    <source>
        <dbReference type="PROSITE" id="PS01124"/>
    </source>
</evidence>
<dbReference type="InterPro" id="IPR009057">
    <property type="entry name" value="Homeodomain-like_sf"/>
</dbReference>
<dbReference type="SUPFAM" id="SSF46689">
    <property type="entry name" value="Homeodomain-like"/>
    <property type="match status" value="1"/>
</dbReference>
<name>A0A1G9Q322_9RHOB</name>
<evidence type="ECO:0000313" key="6">
    <source>
        <dbReference type="Proteomes" id="UP000199382"/>
    </source>
</evidence>
<dbReference type="GO" id="GO:0005829">
    <property type="term" value="C:cytosol"/>
    <property type="evidence" value="ECO:0007669"/>
    <property type="project" value="TreeGrafter"/>
</dbReference>